<evidence type="ECO:0000256" key="1">
    <source>
        <dbReference type="SAM" id="Phobius"/>
    </source>
</evidence>
<dbReference type="Proteomes" id="UP000015620">
    <property type="component" value="Chromosome"/>
</dbReference>
<dbReference type="AlphaFoldDB" id="S6A451"/>
<keyword evidence="3" id="KW-1185">Reference proteome</keyword>
<organism evidence="2 3">
    <name type="scientific">Treponema pedis str. T A4</name>
    <dbReference type="NCBI Taxonomy" id="1291379"/>
    <lineage>
        <taxon>Bacteria</taxon>
        <taxon>Pseudomonadati</taxon>
        <taxon>Spirochaetota</taxon>
        <taxon>Spirochaetia</taxon>
        <taxon>Spirochaetales</taxon>
        <taxon>Treponemataceae</taxon>
        <taxon>Treponema</taxon>
    </lineage>
</organism>
<feature type="transmembrane region" description="Helical" evidence="1">
    <location>
        <begin position="108"/>
        <end position="131"/>
    </location>
</feature>
<evidence type="ECO:0000313" key="2">
    <source>
        <dbReference type="EMBL" id="AGT44086.1"/>
    </source>
</evidence>
<keyword evidence="1" id="KW-1133">Transmembrane helix</keyword>
<reference evidence="2 3" key="1">
    <citation type="journal article" date="2013" name="PLoS ONE">
        <title>Genome-Wide Relatedness of Treponema pedis, from Gingiva and Necrotic Skin Lesions of Pigs, with the Human Oral Pathogen Treponema denticola.</title>
        <authorList>
            <person name="Svartstrom O."/>
            <person name="Mushtaq M."/>
            <person name="Pringle M."/>
            <person name="Segerman B."/>
        </authorList>
    </citation>
    <scope>NUCLEOTIDE SEQUENCE [LARGE SCALE GENOMIC DNA]</scope>
    <source>
        <strain evidence="2">T A4</strain>
    </source>
</reference>
<feature type="transmembrane region" description="Helical" evidence="1">
    <location>
        <begin position="42"/>
        <end position="60"/>
    </location>
</feature>
<feature type="transmembrane region" description="Helical" evidence="1">
    <location>
        <begin position="67"/>
        <end position="92"/>
    </location>
</feature>
<dbReference type="STRING" id="1291379.TPE_1594"/>
<proteinExistence type="predicted"/>
<feature type="transmembrane region" description="Helical" evidence="1">
    <location>
        <begin position="12"/>
        <end position="36"/>
    </location>
</feature>
<dbReference type="EMBL" id="CP004120">
    <property type="protein sequence ID" value="AGT44086.1"/>
    <property type="molecule type" value="Genomic_DNA"/>
</dbReference>
<keyword evidence="1" id="KW-0472">Membrane</keyword>
<dbReference type="HOGENOM" id="CLU_1854332_0_0_12"/>
<protein>
    <submittedName>
        <fullName evidence="2">Uncharacterized protein</fullName>
    </submittedName>
</protein>
<dbReference type="PATRIC" id="fig|1291379.3.peg.1576"/>
<name>S6A451_9SPIR</name>
<evidence type="ECO:0000313" key="3">
    <source>
        <dbReference type="Proteomes" id="UP000015620"/>
    </source>
</evidence>
<sequence length="138" mass="16785">MIGEYMMKNKFLLSLCFIIFYFLNFFVFSNVFYISQQHYNEIKYIVVFYGLFFAIYFYFWKKTIIKILFPVFSIGIYYISIIVFKICFYARIGKKLDLTIIKPDFNEVILIFIIVLIIFSFAFSIIIMNMIGKHKKYR</sequence>
<dbReference type="KEGG" id="tped:TPE_1594"/>
<gene>
    <name evidence="2" type="ORF">TPE_1594</name>
</gene>
<accession>S6A451</accession>
<keyword evidence="1" id="KW-0812">Transmembrane</keyword>